<gene>
    <name evidence="2" type="ORF">MSLAZ_3066</name>
</gene>
<proteinExistence type="predicted"/>
<evidence type="ECO:0000313" key="2">
    <source>
        <dbReference type="EMBL" id="AKB76327.1"/>
    </source>
</evidence>
<name>A0A0E3S9M9_9EURY</name>
<accession>A0A0E3S9M9</accession>
<dbReference type="KEGG" id="mls:MSLAZ_3066"/>
<sequence length="101" mass="11901">MFISRLEIGLLSSKNLHCLHRHKLFSYNFSQLRNQISDFFFIFNSLYNHWKVIAPLQDLQETSAGSPSLHRLSDNSISGQKHAKNKAYKAFKSKKKDFEYY</sequence>
<reference evidence="2 3" key="1">
    <citation type="submission" date="2014-07" db="EMBL/GenBank/DDBJ databases">
        <title>Methanogenic archaea and the global carbon cycle.</title>
        <authorList>
            <person name="Henriksen J.R."/>
            <person name="Luke J."/>
            <person name="Reinhart S."/>
            <person name="Benedict M.N."/>
            <person name="Youngblut N.D."/>
            <person name="Metcalf M.E."/>
            <person name="Whitaker R.J."/>
            <person name="Metcalf W.W."/>
        </authorList>
    </citation>
    <scope>NUCLEOTIDE SEQUENCE [LARGE SCALE GENOMIC DNA]</scope>
    <source>
        <strain evidence="2 3">Z-7289</strain>
    </source>
</reference>
<dbReference type="EMBL" id="CP009515">
    <property type="protein sequence ID" value="AKB76327.1"/>
    <property type="molecule type" value="Genomic_DNA"/>
</dbReference>
<keyword evidence="3" id="KW-1185">Reference proteome</keyword>
<organism evidence="2 3">
    <name type="scientific">Methanosarcina lacustris Z-7289</name>
    <dbReference type="NCBI Taxonomy" id="1434111"/>
    <lineage>
        <taxon>Archaea</taxon>
        <taxon>Methanobacteriati</taxon>
        <taxon>Methanobacteriota</taxon>
        <taxon>Stenosarchaea group</taxon>
        <taxon>Methanomicrobia</taxon>
        <taxon>Methanosarcinales</taxon>
        <taxon>Methanosarcinaceae</taxon>
        <taxon>Methanosarcina</taxon>
    </lineage>
</organism>
<dbReference type="AlphaFoldDB" id="A0A0E3S9M9"/>
<dbReference type="HOGENOM" id="CLU_2285055_0_0_2"/>
<evidence type="ECO:0000313" key="3">
    <source>
        <dbReference type="Proteomes" id="UP000033072"/>
    </source>
</evidence>
<dbReference type="Proteomes" id="UP000033072">
    <property type="component" value="Chromosome"/>
</dbReference>
<protein>
    <submittedName>
        <fullName evidence="2">Uncharacterized protein</fullName>
    </submittedName>
</protein>
<evidence type="ECO:0000256" key="1">
    <source>
        <dbReference type="SAM" id="MobiDB-lite"/>
    </source>
</evidence>
<feature type="region of interest" description="Disordered" evidence="1">
    <location>
        <begin position="63"/>
        <end position="88"/>
    </location>
</feature>
<dbReference type="PATRIC" id="fig|1434111.4.peg.4044"/>